<dbReference type="PATRIC" id="fig|336566.3.peg.495"/>
<dbReference type="EMBL" id="LDJM01000014">
    <property type="protein sequence ID" value="KRG77920.1"/>
    <property type="molecule type" value="Genomic_DNA"/>
</dbReference>
<reference evidence="1 2" key="1">
    <citation type="submission" date="2015-05" db="EMBL/GenBank/DDBJ databases">
        <title>Genome sequencing and analysis of members of genus Stenotrophomonas.</title>
        <authorList>
            <person name="Patil P.P."/>
            <person name="Midha S."/>
            <person name="Patil P.B."/>
        </authorList>
    </citation>
    <scope>NUCLEOTIDE SEQUENCE [LARGE SCALE GENOMIC DNA]</scope>
    <source>
        <strain evidence="1 2">DSM 24757</strain>
    </source>
</reference>
<evidence type="ECO:0000313" key="2">
    <source>
        <dbReference type="Proteomes" id="UP000050956"/>
    </source>
</evidence>
<evidence type="ECO:0008006" key="3">
    <source>
        <dbReference type="Google" id="ProtNLM"/>
    </source>
</evidence>
<dbReference type="OrthoDB" id="5966436at2"/>
<dbReference type="STRING" id="336566.ABB30_05785"/>
<proteinExistence type="predicted"/>
<keyword evidence="2" id="KW-1185">Reference proteome</keyword>
<gene>
    <name evidence="1" type="ORF">ABB30_05785</name>
</gene>
<sequence length="70" mass="7528">MPDLIIADVDPLLVERVRRISLTRGWTQGQTLIALLESGLFHGERAGDSSFANPEQSALAEAIAALQSLP</sequence>
<accession>A0A0R0D8F0</accession>
<organism evidence="1 2">
    <name type="scientific">Stenotrophomonas ginsengisoli</name>
    <dbReference type="NCBI Taxonomy" id="336566"/>
    <lineage>
        <taxon>Bacteria</taxon>
        <taxon>Pseudomonadati</taxon>
        <taxon>Pseudomonadota</taxon>
        <taxon>Gammaproteobacteria</taxon>
        <taxon>Lysobacterales</taxon>
        <taxon>Lysobacteraceae</taxon>
        <taxon>Stenotrophomonas</taxon>
    </lineage>
</organism>
<protein>
    <recommendedName>
        <fullName evidence="3">CopG family transcriptional regulator</fullName>
    </recommendedName>
</protein>
<dbReference type="AlphaFoldDB" id="A0A0R0D8F0"/>
<name>A0A0R0D8F0_9GAMM</name>
<dbReference type="Proteomes" id="UP000050956">
    <property type="component" value="Unassembled WGS sequence"/>
</dbReference>
<evidence type="ECO:0000313" key="1">
    <source>
        <dbReference type="EMBL" id="KRG77920.1"/>
    </source>
</evidence>
<dbReference type="RefSeq" id="WP_057637367.1">
    <property type="nucleotide sequence ID" value="NZ_LDJM01000014.1"/>
</dbReference>
<comment type="caution">
    <text evidence="1">The sequence shown here is derived from an EMBL/GenBank/DDBJ whole genome shotgun (WGS) entry which is preliminary data.</text>
</comment>